<reference evidence="1 4" key="2">
    <citation type="submission" date="2019-06" db="EMBL/GenBank/DDBJ databases">
        <title>Whole genome shotgun sequence of Brevibacillus formosus NBRC 15716.</title>
        <authorList>
            <person name="Hosoyama A."/>
            <person name="Uohara A."/>
            <person name="Ohji S."/>
            <person name="Ichikawa N."/>
        </authorList>
    </citation>
    <scope>NUCLEOTIDE SEQUENCE [LARGE SCALE GENOMIC DNA]</scope>
    <source>
        <strain evidence="1 4">NBRC 15716</strain>
    </source>
</reference>
<dbReference type="EMBL" id="LDCN01000004">
    <property type="protein sequence ID" value="KLH98257.1"/>
    <property type="molecule type" value="Genomic_DNA"/>
</dbReference>
<keyword evidence="4" id="KW-1185">Reference proteome</keyword>
<proteinExistence type="predicted"/>
<dbReference type="RefSeq" id="WP_047070558.1">
    <property type="nucleotide sequence ID" value="NZ_BJOL01000046.1"/>
</dbReference>
<evidence type="ECO:0000313" key="2">
    <source>
        <dbReference type="EMBL" id="KLH98257.1"/>
    </source>
</evidence>
<dbReference type="Proteomes" id="UP000319498">
    <property type="component" value="Unassembled WGS sequence"/>
</dbReference>
<gene>
    <name evidence="2" type="ORF">AA984_14685</name>
    <name evidence="1" type="ORF">BFO01nite_55400</name>
</gene>
<dbReference type="GO" id="GO:0004497">
    <property type="term" value="F:monooxygenase activity"/>
    <property type="evidence" value="ECO:0007669"/>
    <property type="project" value="UniProtKB-KW"/>
</dbReference>
<keyword evidence="2" id="KW-0503">Monooxygenase</keyword>
<dbReference type="Proteomes" id="UP000035218">
    <property type="component" value="Unassembled WGS sequence"/>
</dbReference>
<keyword evidence="2" id="KW-0560">Oxidoreductase</keyword>
<organism evidence="2 3">
    <name type="scientific">Brevibacillus formosus</name>
    <dbReference type="NCBI Taxonomy" id="54913"/>
    <lineage>
        <taxon>Bacteria</taxon>
        <taxon>Bacillati</taxon>
        <taxon>Bacillota</taxon>
        <taxon>Bacilli</taxon>
        <taxon>Bacillales</taxon>
        <taxon>Paenibacillaceae</taxon>
        <taxon>Brevibacillus</taxon>
    </lineage>
</organism>
<comment type="caution">
    <text evidence="2">The sequence shown here is derived from an EMBL/GenBank/DDBJ whole genome shotgun (WGS) entry which is preliminary data.</text>
</comment>
<dbReference type="SUPFAM" id="SSF54593">
    <property type="entry name" value="Glyoxalase/Bleomycin resistance protein/Dihydroxybiphenyl dioxygenase"/>
    <property type="match status" value="1"/>
</dbReference>
<name>A0A837KKI9_9BACL</name>
<sequence>MIHEMTFQLRTSDFTKGQAWYQSFLQREPDFVPHEGFAEWEVLPGCWLQLAEGTPAEGSGPVRFAVVDIEMERERLVNELQIEPFEIFQREEVPVKWGTFADPWGNRLGLFEYLDAAEKEEKQKRLAKLEKAPYL</sequence>
<reference evidence="2 3" key="1">
    <citation type="submission" date="2015-05" db="EMBL/GenBank/DDBJ databases">
        <title>Genome sequencing project for genomic taxonomy and phylogenomics of Bacillus-like bacteria.</title>
        <authorList>
            <person name="Liu B."/>
            <person name="Wang J."/>
            <person name="Zhu Y."/>
            <person name="Liu G."/>
            <person name="Chen Q."/>
            <person name="Chen Z."/>
            <person name="Lan J."/>
            <person name="Che J."/>
            <person name="Ge C."/>
            <person name="Shi H."/>
            <person name="Pan Z."/>
            <person name="Liu X."/>
        </authorList>
    </citation>
    <scope>NUCLEOTIDE SEQUENCE [LARGE SCALE GENOMIC DNA]</scope>
    <source>
        <strain evidence="2 3">DSM 9885</strain>
    </source>
</reference>
<evidence type="ECO:0000313" key="1">
    <source>
        <dbReference type="EMBL" id="GED61408.1"/>
    </source>
</evidence>
<dbReference type="AlphaFoldDB" id="A0A837KKI9"/>
<accession>A0A837KKI9</accession>
<dbReference type="CDD" id="cd06587">
    <property type="entry name" value="VOC"/>
    <property type="match status" value="1"/>
</dbReference>
<evidence type="ECO:0000313" key="4">
    <source>
        <dbReference type="Proteomes" id="UP000319498"/>
    </source>
</evidence>
<dbReference type="Gene3D" id="3.10.180.10">
    <property type="entry name" value="2,3-Dihydroxybiphenyl 1,2-Dioxygenase, domain 1"/>
    <property type="match status" value="1"/>
</dbReference>
<dbReference type="EMBL" id="BJOL01000046">
    <property type="protein sequence ID" value="GED61408.1"/>
    <property type="molecule type" value="Genomic_DNA"/>
</dbReference>
<protein>
    <submittedName>
        <fullName evidence="2">Ornithine monooxygenase</fullName>
    </submittedName>
</protein>
<dbReference type="InterPro" id="IPR029068">
    <property type="entry name" value="Glyas_Bleomycin-R_OHBP_Dase"/>
</dbReference>
<evidence type="ECO:0000313" key="3">
    <source>
        <dbReference type="Proteomes" id="UP000035218"/>
    </source>
</evidence>
<dbReference type="OrthoDB" id="2453533at2"/>
<dbReference type="GeneID" id="87586306"/>